<dbReference type="InterPro" id="IPR052464">
    <property type="entry name" value="Synovial_Prolif_Regulator"/>
</dbReference>
<comment type="subcellular location">
    <subcellularLocation>
        <location evidence="1">Nucleus</location>
    </subcellularLocation>
</comment>
<comment type="similarity">
    <text evidence="3">Belongs to the SAAL1 family.</text>
</comment>
<evidence type="ECO:0000256" key="3">
    <source>
        <dbReference type="ARBA" id="ARBA00038401"/>
    </source>
</evidence>
<evidence type="ECO:0000313" key="5">
    <source>
        <dbReference type="Proteomes" id="UP000789524"/>
    </source>
</evidence>
<dbReference type="EMBL" id="CAKASE010000058">
    <property type="protein sequence ID" value="CAG9567510.1"/>
    <property type="molecule type" value="Genomic_DNA"/>
</dbReference>
<name>A0A8J2W4I6_9NEOP</name>
<protein>
    <submittedName>
        <fullName evidence="4">(African queen) hypothetical protein</fullName>
    </submittedName>
</protein>
<gene>
    <name evidence="4" type="ORF">DCHRY22_LOCUS7761</name>
</gene>
<sequence length="425" mass="48926">MKPEPSSGEDEQDGIVTGDVIGDTAYSERFVLRLLLKFANLDTLSEELKEKTFEGDLCTLWDMTAERDVVLFLQKHDTLKLINFSWPIIESPRIIEILIGIIGNMCCQKEVTEKLLEMNTFVKSLLLYIQSDDSLIIIQLLRLINSSLFLAQDNFISTWMELFISSGYANNLYYILKNSSNKELLVTGLENFNTICSYCNTERHRTQFFGHFVNSVAMESLSTAFIEVVVNQKDSCERDELERILLISLQILLNLVGFDKSCEMYNENREDVIKMISIVLSYYEEKLNNKEIDLDLVDIIESTTTIVRALDIAEVCSHKQYFRPSYSMWKTLSEIAIFDKNGGASFESEDKEELQVFSKKFKACLSTLIFTYMEKSTIDNLLKVLDEIGDDYDEFLSLVRDVDLAKAVSERCSSYRTRLKETENC</sequence>
<evidence type="ECO:0000256" key="1">
    <source>
        <dbReference type="ARBA" id="ARBA00004123"/>
    </source>
</evidence>
<dbReference type="Proteomes" id="UP000789524">
    <property type="component" value="Unassembled WGS sequence"/>
</dbReference>
<keyword evidence="2" id="KW-0539">Nucleus</keyword>
<proteinExistence type="inferred from homology"/>
<evidence type="ECO:0000313" key="4">
    <source>
        <dbReference type="EMBL" id="CAG9567510.1"/>
    </source>
</evidence>
<accession>A0A8J2W4I6</accession>
<reference evidence="4" key="1">
    <citation type="submission" date="2021-09" db="EMBL/GenBank/DDBJ databases">
        <authorList>
            <person name="Martin H S."/>
        </authorList>
    </citation>
    <scope>NUCLEOTIDE SEQUENCE</scope>
</reference>
<keyword evidence="5" id="KW-1185">Reference proteome</keyword>
<dbReference type="OrthoDB" id="2156856at2759"/>
<dbReference type="PANTHER" id="PTHR23424">
    <property type="entry name" value="SERUM AMYLOID A"/>
    <property type="match status" value="1"/>
</dbReference>
<organism evidence="4 5">
    <name type="scientific">Danaus chrysippus</name>
    <name type="common">African queen</name>
    <dbReference type="NCBI Taxonomy" id="151541"/>
    <lineage>
        <taxon>Eukaryota</taxon>
        <taxon>Metazoa</taxon>
        <taxon>Ecdysozoa</taxon>
        <taxon>Arthropoda</taxon>
        <taxon>Hexapoda</taxon>
        <taxon>Insecta</taxon>
        <taxon>Pterygota</taxon>
        <taxon>Neoptera</taxon>
        <taxon>Endopterygota</taxon>
        <taxon>Lepidoptera</taxon>
        <taxon>Glossata</taxon>
        <taxon>Ditrysia</taxon>
        <taxon>Papilionoidea</taxon>
        <taxon>Nymphalidae</taxon>
        <taxon>Danainae</taxon>
        <taxon>Danaini</taxon>
        <taxon>Danaina</taxon>
        <taxon>Danaus</taxon>
        <taxon>Anosia</taxon>
    </lineage>
</organism>
<dbReference type="GO" id="GO:0005654">
    <property type="term" value="C:nucleoplasm"/>
    <property type="evidence" value="ECO:0007669"/>
    <property type="project" value="TreeGrafter"/>
</dbReference>
<dbReference type="AlphaFoldDB" id="A0A8J2W4I6"/>
<dbReference type="PANTHER" id="PTHR23424:SF23">
    <property type="entry name" value="PROTEIN SAAL1"/>
    <property type="match status" value="1"/>
</dbReference>
<evidence type="ECO:0000256" key="2">
    <source>
        <dbReference type="ARBA" id="ARBA00023242"/>
    </source>
</evidence>
<comment type="caution">
    <text evidence="4">The sequence shown here is derived from an EMBL/GenBank/DDBJ whole genome shotgun (WGS) entry which is preliminary data.</text>
</comment>